<proteinExistence type="predicted"/>
<gene>
    <name evidence="2" type="ORF">RM445_16875</name>
</gene>
<dbReference type="Gene3D" id="3.10.690.10">
    <property type="entry name" value="Bifunctional nuclease domain"/>
    <property type="match status" value="1"/>
</dbReference>
<reference evidence="3" key="1">
    <citation type="submission" date="2023-07" db="EMBL/GenBank/DDBJ databases">
        <title>30 novel species of actinomycetes from the DSMZ collection.</title>
        <authorList>
            <person name="Nouioui I."/>
        </authorList>
    </citation>
    <scope>NUCLEOTIDE SEQUENCE [LARGE SCALE GENOMIC DNA]</scope>
    <source>
        <strain evidence="3">DSM 45834</strain>
    </source>
</reference>
<dbReference type="Proteomes" id="UP001183202">
    <property type="component" value="Unassembled WGS sequence"/>
</dbReference>
<comment type="caution">
    <text evidence="2">The sequence shown here is derived from an EMBL/GenBank/DDBJ whole genome shotgun (WGS) entry which is preliminary data.</text>
</comment>
<accession>A0ABU2NBV2</accession>
<evidence type="ECO:0000259" key="1">
    <source>
        <dbReference type="PROSITE" id="PS51658"/>
    </source>
</evidence>
<sequence>MRAMRVLRLVVHGRTREPVLLLGEADPGEGGGRCVPVFLRRAQADVIALGRRSGTDPLLPQDVVIPLLRGLGHTVDGAEVTSLTDGVFEAVLVCDGDVRVPVLPSDALAVAVREGLPIAMAEEILDEVGQPVAELFPDGGAAPPEEQVQEMREFLSDVSPDDFADPPRP</sequence>
<keyword evidence="3" id="KW-1185">Reference proteome</keyword>
<dbReference type="PROSITE" id="PS51658">
    <property type="entry name" value="BFN"/>
    <property type="match status" value="1"/>
</dbReference>
<dbReference type="Pfam" id="PF02577">
    <property type="entry name" value="BFN_dom"/>
    <property type="match status" value="1"/>
</dbReference>
<dbReference type="InterPro" id="IPR036104">
    <property type="entry name" value="BFN_sf"/>
</dbReference>
<evidence type="ECO:0000313" key="2">
    <source>
        <dbReference type="EMBL" id="MDT0351205.1"/>
    </source>
</evidence>
<evidence type="ECO:0000313" key="3">
    <source>
        <dbReference type="Proteomes" id="UP001183202"/>
    </source>
</evidence>
<feature type="domain" description="BFN" evidence="1">
    <location>
        <begin position="1"/>
        <end position="132"/>
    </location>
</feature>
<dbReference type="EMBL" id="JAVREJ010000011">
    <property type="protein sequence ID" value="MDT0351205.1"/>
    <property type="molecule type" value="Genomic_DNA"/>
</dbReference>
<protein>
    <submittedName>
        <fullName evidence="2">DUF151 domain-containing protein</fullName>
    </submittedName>
</protein>
<organism evidence="2 3">
    <name type="scientific">Pseudonocardia charpentierae</name>
    <dbReference type="NCBI Taxonomy" id="3075545"/>
    <lineage>
        <taxon>Bacteria</taxon>
        <taxon>Bacillati</taxon>
        <taxon>Actinomycetota</taxon>
        <taxon>Actinomycetes</taxon>
        <taxon>Pseudonocardiales</taxon>
        <taxon>Pseudonocardiaceae</taxon>
        <taxon>Pseudonocardia</taxon>
    </lineage>
</organism>
<dbReference type="InterPro" id="IPR003729">
    <property type="entry name" value="Bi_nuclease_dom"/>
</dbReference>
<dbReference type="RefSeq" id="WP_311557397.1">
    <property type="nucleotide sequence ID" value="NZ_JAVREJ010000011.1"/>
</dbReference>
<dbReference type="SUPFAM" id="SSF103256">
    <property type="entry name" value="Hypothetical protein TM0160"/>
    <property type="match status" value="1"/>
</dbReference>
<name>A0ABU2NBV2_9PSEU</name>